<protein>
    <recommendedName>
        <fullName evidence="5">Fibronectin type-III domain-containing protein</fullName>
    </recommendedName>
</protein>
<evidence type="ECO:0000259" key="5">
    <source>
        <dbReference type="PROSITE" id="PS50853"/>
    </source>
</evidence>
<evidence type="ECO:0000256" key="4">
    <source>
        <dbReference type="SAM" id="Phobius"/>
    </source>
</evidence>
<feature type="compositionally biased region" description="Gly residues" evidence="3">
    <location>
        <begin position="201"/>
        <end position="233"/>
    </location>
</feature>
<feature type="compositionally biased region" description="Basic and acidic residues" evidence="3">
    <location>
        <begin position="180"/>
        <end position="191"/>
    </location>
</feature>
<keyword evidence="4" id="KW-1133">Transmembrane helix</keyword>
<dbReference type="CDD" id="cd00063">
    <property type="entry name" value="FN3"/>
    <property type="match status" value="1"/>
</dbReference>
<keyword evidence="1" id="KW-0326">Glycosidase</keyword>
<dbReference type="InterPro" id="IPR013783">
    <property type="entry name" value="Ig-like_fold"/>
</dbReference>
<evidence type="ECO:0000256" key="1">
    <source>
        <dbReference type="ARBA" id="ARBA00023295"/>
    </source>
</evidence>
<dbReference type="GO" id="GO:0000272">
    <property type="term" value="P:polysaccharide catabolic process"/>
    <property type="evidence" value="ECO:0007669"/>
    <property type="project" value="UniProtKB-KW"/>
</dbReference>
<reference evidence="6" key="1">
    <citation type="submission" date="2021-01" db="EMBL/GenBank/DDBJ databases">
        <title>Whole genome shotgun sequence of Planotetraspora silvatica NBRC 100141.</title>
        <authorList>
            <person name="Komaki H."/>
            <person name="Tamura T."/>
        </authorList>
    </citation>
    <scope>NUCLEOTIDE SEQUENCE</scope>
    <source>
        <strain evidence="6">NBRC 100141</strain>
    </source>
</reference>
<keyword evidence="1" id="KW-0378">Hydrolase</keyword>
<sequence length="286" mass="28947">MIGRSAVPVLLAVTVGGGTAYGIATPAVAERVPSAFSQVPPAKPYPPQPVDREAPTAPVLSLTQVGPSAIRLDWTPATDNVGVTAYEIFISTSPFRLLATVDGDVLTYLDHRGPDVTVSYFVKARDAAGNVSPRSNIVTRPARDVEPALDHDSDDHLVVQAGAPLGDTADDTADDEAEGRDDSRDEAHGGRSDSFGDSDGDGGVAGHGPGHGPGGGSWDDGPAGEGHGLGAPGNGQAVPAGEQADGQLPYTGAPVATIAGVAAALLVLGLAGMKIVTRRRRSADGE</sequence>
<dbReference type="AlphaFoldDB" id="A0A8J3USF0"/>
<comment type="caution">
    <text evidence="6">The sequence shown here is derived from an EMBL/GenBank/DDBJ whole genome shotgun (WGS) entry which is preliminary data.</text>
</comment>
<evidence type="ECO:0000256" key="2">
    <source>
        <dbReference type="ARBA" id="ARBA00023326"/>
    </source>
</evidence>
<keyword evidence="2" id="KW-0119">Carbohydrate metabolism</keyword>
<evidence type="ECO:0000256" key="3">
    <source>
        <dbReference type="SAM" id="MobiDB-lite"/>
    </source>
</evidence>
<dbReference type="Gene3D" id="2.60.40.10">
    <property type="entry name" value="Immunoglobulins"/>
    <property type="match status" value="1"/>
</dbReference>
<organism evidence="6 7">
    <name type="scientific">Planotetraspora silvatica</name>
    <dbReference type="NCBI Taxonomy" id="234614"/>
    <lineage>
        <taxon>Bacteria</taxon>
        <taxon>Bacillati</taxon>
        <taxon>Actinomycetota</taxon>
        <taxon>Actinomycetes</taxon>
        <taxon>Streptosporangiales</taxon>
        <taxon>Streptosporangiaceae</taxon>
        <taxon>Planotetraspora</taxon>
    </lineage>
</organism>
<gene>
    <name evidence="6" type="ORF">Psi02_75080</name>
</gene>
<keyword evidence="7" id="KW-1185">Reference proteome</keyword>
<feature type="transmembrane region" description="Helical" evidence="4">
    <location>
        <begin position="252"/>
        <end position="271"/>
    </location>
</feature>
<keyword evidence="4" id="KW-0472">Membrane</keyword>
<dbReference type="Proteomes" id="UP000644610">
    <property type="component" value="Unassembled WGS sequence"/>
</dbReference>
<proteinExistence type="predicted"/>
<dbReference type="RefSeq" id="WP_203980582.1">
    <property type="nucleotide sequence ID" value="NZ_BAAAKY010000002.1"/>
</dbReference>
<feature type="compositionally biased region" description="Acidic residues" evidence="3">
    <location>
        <begin position="168"/>
        <end position="179"/>
    </location>
</feature>
<dbReference type="InterPro" id="IPR003961">
    <property type="entry name" value="FN3_dom"/>
</dbReference>
<accession>A0A8J3USF0</accession>
<dbReference type="SUPFAM" id="SSF49265">
    <property type="entry name" value="Fibronectin type III"/>
    <property type="match status" value="1"/>
</dbReference>
<evidence type="ECO:0000313" key="7">
    <source>
        <dbReference type="Proteomes" id="UP000644610"/>
    </source>
</evidence>
<dbReference type="GO" id="GO:0016798">
    <property type="term" value="F:hydrolase activity, acting on glycosyl bonds"/>
    <property type="evidence" value="ECO:0007669"/>
    <property type="project" value="UniProtKB-KW"/>
</dbReference>
<dbReference type="InterPro" id="IPR036116">
    <property type="entry name" value="FN3_sf"/>
</dbReference>
<dbReference type="PROSITE" id="PS50853">
    <property type="entry name" value="FN3"/>
    <property type="match status" value="1"/>
</dbReference>
<name>A0A8J3USF0_9ACTN</name>
<evidence type="ECO:0000313" key="6">
    <source>
        <dbReference type="EMBL" id="GII51084.1"/>
    </source>
</evidence>
<dbReference type="EMBL" id="BOOQ01000060">
    <property type="protein sequence ID" value="GII51084.1"/>
    <property type="molecule type" value="Genomic_DNA"/>
</dbReference>
<feature type="domain" description="Fibronectin type-III" evidence="5">
    <location>
        <begin position="54"/>
        <end position="148"/>
    </location>
</feature>
<feature type="region of interest" description="Disordered" evidence="3">
    <location>
        <begin position="162"/>
        <end position="245"/>
    </location>
</feature>
<keyword evidence="4" id="KW-0812">Transmembrane</keyword>
<keyword evidence="2" id="KW-0624">Polysaccharide degradation</keyword>